<keyword evidence="2" id="KW-1185">Reference proteome</keyword>
<dbReference type="OrthoDB" id="19182at2759"/>
<sequence length="54" mass="6207">MIFERTQDIENTFRLCSQNQKTNYLKGVNNNNSAKYLIHCSVLIEVIPDSSQST</sequence>
<dbReference type="AlphaFoldDB" id="A0A8S1RJG9"/>
<reference evidence="1" key="1">
    <citation type="submission" date="2021-01" db="EMBL/GenBank/DDBJ databases">
        <authorList>
            <consortium name="Genoscope - CEA"/>
            <person name="William W."/>
        </authorList>
    </citation>
    <scope>NUCLEOTIDE SEQUENCE</scope>
</reference>
<proteinExistence type="predicted"/>
<comment type="caution">
    <text evidence="1">The sequence shown here is derived from an EMBL/GenBank/DDBJ whole genome shotgun (WGS) entry which is preliminary data.</text>
</comment>
<name>A0A8S1RJG9_9CILI</name>
<accession>A0A8S1RJG9</accession>
<organism evidence="1 2">
    <name type="scientific">Paramecium sonneborni</name>
    <dbReference type="NCBI Taxonomy" id="65129"/>
    <lineage>
        <taxon>Eukaryota</taxon>
        <taxon>Sar</taxon>
        <taxon>Alveolata</taxon>
        <taxon>Ciliophora</taxon>
        <taxon>Intramacronucleata</taxon>
        <taxon>Oligohymenophorea</taxon>
        <taxon>Peniculida</taxon>
        <taxon>Parameciidae</taxon>
        <taxon>Paramecium</taxon>
    </lineage>
</organism>
<protein>
    <submittedName>
        <fullName evidence="1">Uncharacterized protein</fullName>
    </submittedName>
</protein>
<evidence type="ECO:0000313" key="1">
    <source>
        <dbReference type="EMBL" id="CAD8128691.1"/>
    </source>
</evidence>
<gene>
    <name evidence="1" type="ORF">PSON_ATCC_30995.1.T1940002</name>
</gene>
<dbReference type="EMBL" id="CAJJDN010000194">
    <property type="protein sequence ID" value="CAD8128691.1"/>
    <property type="molecule type" value="Genomic_DNA"/>
</dbReference>
<dbReference type="Proteomes" id="UP000692954">
    <property type="component" value="Unassembled WGS sequence"/>
</dbReference>
<evidence type="ECO:0000313" key="2">
    <source>
        <dbReference type="Proteomes" id="UP000692954"/>
    </source>
</evidence>